<dbReference type="RefSeq" id="WP_252759854.1">
    <property type="nucleotide sequence ID" value="NZ_JAMXLY010000002.1"/>
</dbReference>
<protein>
    <recommendedName>
        <fullName evidence="5">Peptidyl-prolyl cis-trans isomerase</fullName>
        <ecNumber evidence="5">5.2.1.8</ecNumber>
    </recommendedName>
</protein>
<evidence type="ECO:0000256" key="6">
    <source>
        <dbReference type="SAM" id="SignalP"/>
    </source>
</evidence>
<evidence type="ECO:0000313" key="9">
    <source>
        <dbReference type="Proteomes" id="UP001204015"/>
    </source>
</evidence>
<evidence type="ECO:0000259" key="7">
    <source>
        <dbReference type="PROSITE" id="PS50059"/>
    </source>
</evidence>
<keyword evidence="9" id="KW-1185">Reference proteome</keyword>
<dbReference type="SUPFAM" id="SSF54534">
    <property type="entry name" value="FKBP-like"/>
    <property type="match status" value="1"/>
</dbReference>
<name>A0ABT1BTT1_9BACT</name>
<evidence type="ECO:0000256" key="4">
    <source>
        <dbReference type="PROSITE-ProRule" id="PRU00277"/>
    </source>
</evidence>
<comment type="catalytic activity">
    <reaction evidence="1 4 5">
        <text>[protein]-peptidylproline (omega=180) = [protein]-peptidylproline (omega=0)</text>
        <dbReference type="Rhea" id="RHEA:16237"/>
        <dbReference type="Rhea" id="RHEA-COMP:10747"/>
        <dbReference type="Rhea" id="RHEA-COMP:10748"/>
        <dbReference type="ChEBI" id="CHEBI:83833"/>
        <dbReference type="ChEBI" id="CHEBI:83834"/>
        <dbReference type="EC" id="5.2.1.8"/>
    </reaction>
</comment>
<proteinExistence type="inferred from homology"/>
<dbReference type="PROSITE" id="PS50059">
    <property type="entry name" value="FKBP_PPIASE"/>
    <property type="match status" value="1"/>
</dbReference>
<dbReference type="EC" id="5.2.1.8" evidence="5"/>
<dbReference type="EMBL" id="JAMXLY010000002">
    <property type="protein sequence ID" value="MCO6024492.1"/>
    <property type="molecule type" value="Genomic_DNA"/>
</dbReference>
<dbReference type="InterPro" id="IPR046357">
    <property type="entry name" value="PPIase_dom_sf"/>
</dbReference>
<feature type="domain" description="PPIase FKBP-type" evidence="7">
    <location>
        <begin position="107"/>
        <end position="205"/>
    </location>
</feature>
<evidence type="ECO:0000256" key="3">
    <source>
        <dbReference type="ARBA" id="ARBA00023235"/>
    </source>
</evidence>
<gene>
    <name evidence="8" type="ORF">NG821_01300</name>
</gene>
<reference evidence="8 9" key="1">
    <citation type="submission" date="2022-06" db="EMBL/GenBank/DDBJ databases">
        <title>A taxonomic note on the genus Prevotella: Description of four novel genera and emended description of the genera Hallella and Xylanibacter.</title>
        <authorList>
            <person name="Hitch T.C.A."/>
        </authorList>
    </citation>
    <scope>NUCLEOTIDE SEQUENCE [LARGE SCALE GENOMIC DNA]</scope>
    <source>
        <strain evidence="8 9">DSM 100619</strain>
    </source>
</reference>
<dbReference type="Proteomes" id="UP001204015">
    <property type="component" value="Unassembled WGS sequence"/>
</dbReference>
<dbReference type="PANTHER" id="PTHR10516:SF443">
    <property type="entry name" value="FK506-BINDING PROTEIN 59-RELATED"/>
    <property type="match status" value="1"/>
</dbReference>
<dbReference type="GO" id="GO:0003755">
    <property type="term" value="F:peptidyl-prolyl cis-trans isomerase activity"/>
    <property type="evidence" value="ECO:0007669"/>
    <property type="project" value="UniProtKB-EC"/>
</dbReference>
<keyword evidence="6" id="KW-0732">Signal</keyword>
<comment type="similarity">
    <text evidence="5">Belongs to the FKBP-type PPIase family.</text>
</comment>
<dbReference type="Pfam" id="PF00254">
    <property type="entry name" value="FKBP_C"/>
    <property type="match status" value="1"/>
</dbReference>
<evidence type="ECO:0000256" key="2">
    <source>
        <dbReference type="ARBA" id="ARBA00023110"/>
    </source>
</evidence>
<comment type="caution">
    <text evidence="8">The sequence shown here is derived from an EMBL/GenBank/DDBJ whole genome shotgun (WGS) entry which is preliminary data.</text>
</comment>
<dbReference type="InterPro" id="IPR001179">
    <property type="entry name" value="PPIase_FKBP_dom"/>
</dbReference>
<sequence length="213" mass="23315">MLSKTIKYCSTALLFGVLMVMTACSQDDGTVDKFADWHSRNDKAFSDTTAYARNRIAMGDSTWKVLCNWAYEGQTPYNNAKVTFTSVDSILVHVVQQGAGKESPLLTDSVHVHYAAYLINGTCFDCSWTGDVLDPTTAVPASFLTSAVIDGFTTALMKMHTGDRWIIYIPYQLGYGSAAQGTEGTTSYIPAYSMLKFDVTLQSYLSPPSTLSN</sequence>
<organism evidence="8 9">
    <name type="scientific">Segatella cerevisiae</name>
    <dbReference type="NCBI Taxonomy" id="2053716"/>
    <lineage>
        <taxon>Bacteria</taxon>
        <taxon>Pseudomonadati</taxon>
        <taxon>Bacteroidota</taxon>
        <taxon>Bacteroidia</taxon>
        <taxon>Bacteroidales</taxon>
        <taxon>Prevotellaceae</taxon>
        <taxon>Segatella</taxon>
    </lineage>
</organism>
<feature type="signal peptide" evidence="6">
    <location>
        <begin position="1"/>
        <end position="25"/>
    </location>
</feature>
<evidence type="ECO:0000313" key="8">
    <source>
        <dbReference type="EMBL" id="MCO6024492.1"/>
    </source>
</evidence>
<dbReference type="PROSITE" id="PS51257">
    <property type="entry name" value="PROKAR_LIPOPROTEIN"/>
    <property type="match status" value="1"/>
</dbReference>
<keyword evidence="2 4" id="KW-0697">Rotamase</keyword>
<dbReference type="PANTHER" id="PTHR10516">
    <property type="entry name" value="PEPTIDYL-PROLYL CIS-TRANS ISOMERASE"/>
    <property type="match status" value="1"/>
</dbReference>
<dbReference type="InterPro" id="IPR050689">
    <property type="entry name" value="FKBP-type_PPIase"/>
</dbReference>
<evidence type="ECO:0000256" key="5">
    <source>
        <dbReference type="RuleBase" id="RU003915"/>
    </source>
</evidence>
<evidence type="ECO:0000256" key="1">
    <source>
        <dbReference type="ARBA" id="ARBA00000971"/>
    </source>
</evidence>
<feature type="chain" id="PRO_5047332445" description="Peptidyl-prolyl cis-trans isomerase" evidence="6">
    <location>
        <begin position="26"/>
        <end position="213"/>
    </location>
</feature>
<keyword evidence="3 4" id="KW-0413">Isomerase</keyword>
<accession>A0ABT1BTT1</accession>
<dbReference type="Gene3D" id="3.10.50.40">
    <property type="match status" value="1"/>
</dbReference>